<sequence length="612" mass="69548">MDPRQFVKNSNVSIQTTPTKKGGLKIGKFHPGMYNVLVNKNFTKDEKRVDLHYILKQKPKGHAQIAPGLTIDLNEIKGYYGRFQTGVIHTSNFGLKGDLNKDFFSAQLSGYMMDGTERKNFTFVIYSNGKIRFSGGFLGSKNLKRQPEALRKYLIDTYTQKQQFLYNEIQYNNIAGFFNTNVNFDLSRITRQNPIKAQSIRYETETTPFLYMTYKDHNFVLSTKSGKLGSGIVQIQGESDPDDLENAYDVGVDMIKLLHVLGYTMGLVNRNVNAPKLPMVKGVKASTCPKPRRPPCNTGFEVRKNPQGSDCCFKIPKKRSVSKKRSTPKNVSISYDKDGNMKIGGRKCDRLTKPVLLDVAKKLGVVGVREKNTKSVICSALDAIEKGTSNLKIDGKLCRTLKKEQLVNIAISKGITVEDKDTVKILCDKLQNKPNTPNTPNSLANEMERALLKRNRNIINKKRRINESSIKNDLIKLYGKKWMAKYGKVMNLDKNVRDVKKELNKAERNKSLNVTTRNGVIKKMVANDIKRAMVKNMKLNQEQNLKKNLIKNEAQKLYGKYGNTMVNNVIKYVTNLPKTPPINGTRVKNYVKIKRQLQQNFPQALKNKRKTK</sequence>
<organism evidence="1">
    <name type="scientific">Bathycoccus sp. RCC716 virus 1</name>
    <dbReference type="NCBI Taxonomy" id="2530038"/>
    <lineage>
        <taxon>Viruses</taxon>
        <taxon>Varidnaviria</taxon>
        <taxon>Bamfordvirae</taxon>
        <taxon>Nucleocytoviricota</taxon>
        <taxon>Megaviricetes</taxon>
        <taxon>Algavirales</taxon>
        <taxon>Phycodnaviridae</taxon>
        <taxon>Prasinovirus</taxon>
    </lineage>
</organism>
<dbReference type="EMBL" id="MK522034">
    <property type="protein sequence ID" value="QOR60205.1"/>
    <property type="molecule type" value="Genomic_DNA"/>
</dbReference>
<accession>A0A7S6NYP4</accession>
<reference evidence="1" key="1">
    <citation type="submission" date="2019-02" db="EMBL/GenBank/DDBJ databases">
        <authorList>
            <person name="Bachy C."/>
            <person name="Yung C.-M."/>
            <person name="Roux S."/>
            <person name="Sullivan M.B."/>
            <person name="Worden A.Z."/>
        </authorList>
    </citation>
    <scope>NUCLEOTIDE SEQUENCE</scope>
    <source>
        <strain evidence="1">BII-V1</strain>
    </source>
</reference>
<protein>
    <submittedName>
        <fullName evidence="1">Uncharacterized protein</fullName>
    </submittedName>
</protein>
<evidence type="ECO:0000313" key="1">
    <source>
        <dbReference type="EMBL" id="QOR60205.1"/>
    </source>
</evidence>
<name>A0A7S6NYP4_9PHYC</name>
<proteinExistence type="predicted"/>